<dbReference type="Pfam" id="PF02635">
    <property type="entry name" value="DsrE"/>
    <property type="match status" value="1"/>
</dbReference>
<comment type="subcellular location">
    <subcellularLocation>
        <location evidence="1">Cytoplasm</location>
    </subcellularLocation>
</comment>
<dbReference type="InterPro" id="IPR027396">
    <property type="entry name" value="DsrEFH-like"/>
</dbReference>
<keyword evidence="3" id="KW-0963">Cytoplasm</keyword>
<dbReference type="PANTHER" id="PTHR34874">
    <property type="entry name" value="PROTEIN YCHN"/>
    <property type="match status" value="1"/>
</dbReference>
<dbReference type="NCBIfam" id="TIGR03012">
    <property type="entry name" value="sulf_tusD_dsrE"/>
    <property type="match status" value="1"/>
</dbReference>
<name>A0A3D8M2Z0_9ALTE</name>
<protein>
    <submittedName>
        <fullName evidence="5">Sulfurtransferase complex subunit TusD</fullName>
    </submittedName>
</protein>
<comment type="caution">
    <text evidence="5">The sequence shown here is derived from an EMBL/GenBank/DDBJ whole genome shotgun (WGS) entry which is preliminary data.</text>
</comment>
<dbReference type="RefSeq" id="WP_115594554.1">
    <property type="nucleotide sequence ID" value="NZ_QRHA01000018.1"/>
</dbReference>
<accession>A0A3D8M2Z0</accession>
<keyword evidence="6" id="KW-1185">Reference proteome</keyword>
<evidence type="ECO:0000313" key="6">
    <source>
        <dbReference type="Proteomes" id="UP000256561"/>
    </source>
</evidence>
<evidence type="ECO:0000256" key="1">
    <source>
        <dbReference type="ARBA" id="ARBA00004496"/>
    </source>
</evidence>
<dbReference type="PANTHER" id="PTHR34874:SF3">
    <property type="entry name" value="SULFURTRANSFERASE TUSD"/>
    <property type="match status" value="1"/>
</dbReference>
<gene>
    <name evidence="5" type="primary">tusD</name>
    <name evidence="5" type="ORF">DXV75_16615</name>
</gene>
<dbReference type="GO" id="GO:1990228">
    <property type="term" value="C:sulfurtransferase complex"/>
    <property type="evidence" value="ECO:0007669"/>
    <property type="project" value="TreeGrafter"/>
</dbReference>
<dbReference type="GO" id="GO:0097163">
    <property type="term" value="F:sulfur carrier activity"/>
    <property type="evidence" value="ECO:0007669"/>
    <property type="project" value="TreeGrafter"/>
</dbReference>
<evidence type="ECO:0000313" key="5">
    <source>
        <dbReference type="EMBL" id="RDV23925.1"/>
    </source>
</evidence>
<evidence type="ECO:0000256" key="2">
    <source>
        <dbReference type="ARBA" id="ARBA00007067"/>
    </source>
</evidence>
<proteinExistence type="inferred from homology"/>
<organism evidence="5 6">
    <name type="scientific">Alteromonas aestuariivivens</name>
    <dbReference type="NCBI Taxonomy" id="1938339"/>
    <lineage>
        <taxon>Bacteria</taxon>
        <taxon>Pseudomonadati</taxon>
        <taxon>Pseudomonadota</taxon>
        <taxon>Gammaproteobacteria</taxon>
        <taxon>Alteromonadales</taxon>
        <taxon>Alteromonadaceae</taxon>
        <taxon>Alteromonas/Salinimonas group</taxon>
        <taxon>Alteromonas</taxon>
    </lineage>
</organism>
<dbReference type="OrthoDB" id="9787483at2"/>
<dbReference type="GO" id="GO:0002143">
    <property type="term" value="P:tRNA wobble position uridine thiolation"/>
    <property type="evidence" value="ECO:0007669"/>
    <property type="project" value="TreeGrafter"/>
</dbReference>
<dbReference type="Gene3D" id="3.40.1260.10">
    <property type="entry name" value="DsrEFH-like"/>
    <property type="match status" value="1"/>
</dbReference>
<evidence type="ECO:0000256" key="4">
    <source>
        <dbReference type="ARBA" id="ARBA00022679"/>
    </source>
</evidence>
<dbReference type="SUPFAM" id="SSF75169">
    <property type="entry name" value="DsrEFH-like"/>
    <property type="match status" value="1"/>
</dbReference>
<comment type="similarity">
    <text evidence="2">Belongs to the DsrE/TusD family.</text>
</comment>
<dbReference type="EMBL" id="QRHA01000018">
    <property type="protein sequence ID" value="RDV23925.1"/>
    <property type="molecule type" value="Genomic_DNA"/>
</dbReference>
<sequence>MANYSVLITASPDQQANLTALAFCRGLVEAGHTVDHVFFYGSGVLTANRLQSPASDEINPYQQWCEWHKEFQSSMLVCVTAAAKRGIVDEQQAEQLALPAHTVSAPFEQVGLGEFFSRLHNCDHLVQF</sequence>
<dbReference type="InterPro" id="IPR003787">
    <property type="entry name" value="Sulphur_relay_DsrE/F-like"/>
</dbReference>
<reference evidence="6" key="1">
    <citation type="submission" date="2018-08" db="EMBL/GenBank/DDBJ databases">
        <authorList>
            <person name="Zhang J."/>
            <person name="Du Z.-J."/>
        </authorList>
    </citation>
    <scope>NUCLEOTIDE SEQUENCE [LARGE SCALE GENOMIC DNA]</scope>
    <source>
        <strain evidence="6">KCTC 52655</strain>
    </source>
</reference>
<evidence type="ECO:0000256" key="3">
    <source>
        <dbReference type="ARBA" id="ARBA00022490"/>
    </source>
</evidence>
<dbReference type="Proteomes" id="UP000256561">
    <property type="component" value="Unassembled WGS sequence"/>
</dbReference>
<keyword evidence="4 5" id="KW-0808">Transferase</keyword>
<dbReference type="NCBIfam" id="NF001237">
    <property type="entry name" value="PRK00207.1"/>
    <property type="match status" value="1"/>
</dbReference>
<dbReference type="GO" id="GO:0016783">
    <property type="term" value="F:sulfurtransferase activity"/>
    <property type="evidence" value="ECO:0007669"/>
    <property type="project" value="InterPro"/>
</dbReference>
<dbReference type="AlphaFoldDB" id="A0A3D8M2Z0"/>
<dbReference type="InterPro" id="IPR017463">
    <property type="entry name" value="Sulphur_relay_TusD/DsrE"/>
</dbReference>